<evidence type="ECO:0000313" key="2">
    <source>
        <dbReference type="Proteomes" id="UP000799766"/>
    </source>
</evidence>
<reference evidence="1" key="1">
    <citation type="journal article" date="2020" name="Stud. Mycol.">
        <title>101 Dothideomycetes genomes: a test case for predicting lifestyles and emergence of pathogens.</title>
        <authorList>
            <person name="Haridas S."/>
            <person name="Albert R."/>
            <person name="Binder M."/>
            <person name="Bloem J."/>
            <person name="Labutti K."/>
            <person name="Salamov A."/>
            <person name="Andreopoulos B."/>
            <person name="Baker S."/>
            <person name="Barry K."/>
            <person name="Bills G."/>
            <person name="Bluhm B."/>
            <person name="Cannon C."/>
            <person name="Castanera R."/>
            <person name="Culley D."/>
            <person name="Daum C."/>
            <person name="Ezra D."/>
            <person name="Gonzalez J."/>
            <person name="Henrissat B."/>
            <person name="Kuo A."/>
            <person name="Liang C."/>
            <person name="Lipzen A."/>
            <person name="Lutzoni F."/>
            <person name="Magnuson J."/>
            <person name="Mondo S."/>
            <person name="Nolan M."/>
            <person name="Ohm R."/>
            <person name="Pangilinan J."/>
            <person name="Park H.-J."/>
            <person name="Ramirez L."/>
            <person name="Alfaro M."/>
            <person name="Sun H."/>
            <person name="Tritt A."/>
            <person name="Yoshinaga Y."/>
            <person name="Zwiers L.-H."/>
            <person name="Turgeon B."/>
            <person name="Goodwin S."/>
            <person name="Spatafora J."/>
            <person name="Crous P."/>
            <person name="Grigoriev I."/>
        </authorList>
    </citation>
    <scope>NUCLEOTIDE SEQUENCE</scope>
    <source>
        <strain evidence="1">ATCC 16933</strain>
    </source>
</reference>
<name>A0A6A6PC80_9PEZI</name>
<sequence length="202" mass="22783">MNMTPTKAAILILKHHAYNAQDLQLCVPKSTTLVAADLLCSTGLFEPFEPDGDFNNYTEYKRGFPQVRTTCWTYPLQVIIIFPAAFFGLDPIERQGDRGPESRGYCQLAVASSGTAPRGLAKRFLDTRDDVSMIAVEQLVDGMNLAEAWVEKNLRDSDGSDLLMQQIRGKKSRIDYFSENKITCFISDKEEAENMRLIPEFE</sequence>
<proteinExistence type="predicted"/>
<dbReference type="OrthoDB" id="3259529at2759"/>
<organism evidence="1 2">
    <name type="scientific">Lineolata rhizophorae</name>
    <dbReference type="NCBI Taxonomy" id="578093"/>
    <lineage>
        <taxon>Eukaryota</taxon>
        <taxon>Fungi</taxon>
        <taxon>Dikarya</taxon>
        <taxon>Ascomycota</taxon>
        <taxon>Pezizomycotina</taxon>
        <taxon>Dothideomycetes</taxon>
        <taxon>Dothideomycetes incertae sedis</taxon>
        <taxon>Lineolatales</taxon>
        <taxon>Lineolataceae</taxon>
        <taxon>Lineolata</taxon>
    </lineage>
</organism>
<gene>
    <name evidence="1" type="ORF">BDY21DRAFT_418604</name>
</gene>
<keyword evidence="2" id="KW-1185">Reference proteome</keyword>
<dbReference type="Proteomes" id="UP000799766">
    <property type="component" value="Unassembled WGS sequence"/>
</dbReference>
<protein>
    <submittedName>
        <fullName evidence="1">Uncharacterized protein</fullName>
    </submittedName>
</protein>
<evidence type="ECO:0000313" key="1">
    <source>
        <dbReference type="EMBL" id="KAF2461591.1"/>
    </source>
</evidence>
<dbReference type="EMBL" id="MU001671">
    <property type="protein sequence ID" value="KAF2461591.1"/>
    <property type="molecule type" value="Genomic_DNA"/>
</dbReference>
<accession>A0A6A6PC80</accession>
<dbReference type="AlphaFoldDB" id="A0A6A6PC80"/>